<feature type="transmembrane region" description="Helical" evidence="7">
    <location>
        <begin position="382"/>
        <end position="402"/>
    </location>
</feature>
<feature type="region of interest" description="Disordered" evidence="6">
    <location>
        <begin position="304"/>
        <end position="326"/>
    </location>
</feature>
<feature type="transmembrane region" description="Helical" evidence="7">
    <location>
        <begin position="518"/>
        <end position="538"/>
    </location>
</feature>
<comment type="caution">
    <text evidence="9">The sequence shown here is derived from an EMBL/GenBank/DDBJ whole genome shotgun (WGS) entry which is preliminary data.</text>
</comment>
<proteinExistence type="predicted"/>
<dbReference type="CDD" id="cd17330">
    <property type="entry name" value="MFS_SLC46_TetA_like"/>
    <property type="match status" value="1"/>
</dbReference>
<dbReference type="SUPFAM" id="SSF103473">
    <property type="entry name" value="MFS general substrate transporter"/>
    <property type="match status" value="1"/>
</dbReference>
<dbReference type="GO" id="GO:0016020">
    <property type="term" value="C:membrane"/>
    <property type="evidence" value="ECO:0007669"/>
    <property type="project" value="UniProtKB-SubCell"/>
</dbReference>
<evidence type="ECO:0000256" key="6">
    <source>
        <dbReference type="SAM" id="MobiDB-lite"/>
    </source>
</evidence>
<feature type="domain" description="Major facilitator superfamily (MFS) profile" evidence="8">
    <location>
        <begin position="63"/>
        <end position="543"/>
    </location>
</feature>
<dbReference type="InterPro" id="IPR011701">
    <property type="entry name" value="MFS"/>
</dbReference>
<dbReference type="GO" id="GO:0022857">
    <property type="term" value="F:transmembrane transporter activity"/>
    <property type="evidence" value="ECO:0007669"/>
    <property type="project" value="InterPro"/>
</dbReference>
<gene>
    <name evidence="9" type="primary">ZIFL1_2</name>
    <name evidence="9" type="ORF">Hypma_006399</name>
</gene>
<dbReference type="InParanoid" id="A0A369K2C8"/>
<dbReference type="Pfam" id="PF07690">
    <property type="entry name" value="MFS_1"/>
    <property type="match status" value="1"/>
</dbReference>
<evidence type="ECO:0000256" key="7">
    <source>
        <dbReference type="SAM" id="Phobius"/>
    </source>
</evidence>
<dbReference type="PRINTS" id="PR01035">
    <property type="entry name" value="TCRTETA"/>
</dbReference>
<keyword evidence="5 7" id="KW-0472">Membrane</keyword>
<feature type="compositionally biased region" description="Basic and acidic residues" evidence="6">
    <location>
        <begin position="304"/>
        <end position="313"/>
    </location>
</feature>
<dbReference type="InterPro" id="IPR020846">
    <property type="entry name" value="MFS_dom"/>
</dbReference>
<comment type="subcellular location">
    <subcellularLocation>
        <location evidence="1">Membrane</location>
        <topology evidence="1">Multi-pass membrane protein</topology>
    </subcellularLocation>
</comment>
<dbReference type="InterPro" id="IPR001958">
    <property type="entry name" value="Tet-R_TetA/multi-R_MdtG-like"/>
</dbReference>
<dbReference type="InterPro" id="IPR036259">
    <property type="entry name" value="MFS_trans_sf"/>
</dbReference>
<sequence>MMLIESSLRTFGDAQACRLANCPPLSYSHTPVSAHHDELSEVERTSYADDELASLKKPFPTIQLTIIWLIQFTEPVTATVIYPFVNQFVQETGITRGDETKTGYYAGIIESSFFFAELLSVYYWGSLSDRIGRRPVLILGPLGLVLAMLAFGLSHSFWTLVISRCAQGVFNGNIGVGKSMIVEITEPADVAYAFGWIPAVWSAGITLGPVIGGALARPALRWPDVFGKFALFHEYPYFLPCATAGAIAFVSYLYAYLFLRESFPSATEQDIKRKTPGSYQQSSALKADSAASLLEHAEANIDYGTRERNRQDESSQLANVTKFQPDDYKPPPFRSLLIRQLLIPLLNTGFLAFLDQSFQVLVPLMFSTSIPLGGLGFDPFTIGMVMGTWGMLNAVFQVIAFARTMKWLGPRKMYIISFVCLLASFSGFPLMSLLAKRAGRVDAIVWFILLVQLCFYTVAFMSYGCIQLFVLDASPSRAALGAVNGLAQMVSCTFRTLAPTTASSLFSVSLQSQLVGGYMVYAVLLAITLIGVATSFLLSPTFRNQGR</sequence>
<dbReference type="Gene3D" id="1.20.1250.20">
    <property type="entry name" value="MFS general substrate transporter like domains"/>
    <property type="match status" value="1"/>
</dbReference>
<keyword evidence="3 7" id="KW-0812">Transmembrane</keyword>
<keyword evidence="4 7" id="KW-1133">Transmembrane helix</keyword>
<feature type="transmembrane region" description="Helical" evidence="7">
    <location>
        <begin position="341"/>
        <end position="362"/>
    </location>
</feature>
<dbReference type="PANTHER" id="PTHR23504">
    <property type="entry name" value="MAJOR FACILITATOR SUPERFAMILY DOMAIN-CONTAINING PROTEIN 10"/>
    <property type="match status" value="1"/>
</dbReference>
<feature type="transmembrane region" description="Helical" evidence="7">
    <location>
        <begin position="237"/>
        <end position="259"/>
    </location>
</feature>
<accession>A0A369K2C8</accession>
<keyword evidence="2" id="KW-0813">Transport</keyword>
<protein>
    <submittedName>
        <fullName evidence="9">Protein ZINC INDUCED FACILITATOR-LIKE 1</fullName>
    </submittedName>
</protein>
<dbReference type="OrthoDB" id="419616at2759"/>
<evidence type="ECO:0000259" key="8">
    <source>
        <dbReference type="PROSITE" id="PS50850"/>
    </source>
</evidence>
<feature type="transmembrane region" description="Helical" evidence="7">
    <location>
        <begin position="478"/>
        <end position="498"/>
    </location>
</feature>
<evidence type="ECO:0000256" key="1">
    <source>
        <dbReference type="ARBA" id="ARBA00004141"/>
    </source>
</evidence>
<keyword evidence="10" id="KW-1185">Reference proteome</keyword>
<evidence type="ECO:0000313" key="10">
    <source>
        <dbReference type="Proteomes" id="UP000076154"/>
    </source>
</evidence>
<dbReference type="EMBL" id="LUEZ02000040">
    <property type="protein sequence ID" value="RDB26003.1"/>
    <property type="molecule type" value="Genomic_DNA"/>
</dbReference>
<feature type="transmembrane region" description="Helical" evidence="7">
    <location>
        <begin position="104"/>
        <end position="124"/>
    </location>
</feature>
<feature type="transmembrane region" description="Helical" evidence="7">
    <location>
        <begin position="414"/>
        <end position="431"/>
    </location>
</feature>
<organism evidence="9 10">
    <name type="scientific">Hypsizygus marmoreus</name>
    <name type="common">White beech mushroom</name>
    <name type="synonym">Agaricus marmoreus</name>
    <dbReference type="NCBI Taxonomy" id="39966"/>
    <lineage>
        <taxon>Eukaryota</taxon>
        <taxon>Fungi</taxon>
        <taxon>Dikarya</taxon>
        <taxon>Basidiomycota</taxon>
        <taxon>Agaricomycotina</taxon>
        <taxon>Agaricomycetes</taxon>
        <taxon>Agaricomycetidae</taxon>
        <taxon>Agaricales</taxon>
        <taxon>Tricholomatineae</taxon>
        <taxon>Lyophyllaceae</taxon>
        <taxon>Hypsizygus</taxon>
    </lineage>
</organism>
<evidence type="ECO:0000256" key="3">
    <source>
        <dbReference type="ARBA" id="ARBA00022692"/>
    </source>
</evidence>
<evidence type="ECO:0000256" key="4">
    <source>
        <dbReference type="ARBA" id="ARBA00022989"/>
    </source>
</evidence>
<dbReference type="PANTHER" id="PTHR23504:SF15">
    <property type="entry name" value="MAJOR FACILITATOR SUPERFAMILY (MFS) PROFILE DOMAIN-CONTAINING PROTEIN"/>
    <property type="match status" value="1"/>
</dbReference>
<reference evidence="9" key="1">
    <citation type="submission" date="2018-04" db="EMBL/GenBank/DDBJ databases">
        <title>Whole genome sequencing of Hypsizygus marmoreus.</title>
        <authorList>
            <person name="Choi I.-G."/>
            <person name="Min B."/>
            <person name="Kim J.-G."/>
            <person name="Kim S."/>
            <person name="Oh Y.-L."/>
            <person name="Kong W.-S."/>
            <person name="Park H."/>
            <person name="Jeong J."/>
            <person name="Song E.-S."/>
        </authorList>
    </citation>
    <scope>NUCLEOTIDE SEQUENCE [LARGE SCALE GENOMIC DNA]</scope>
    <source>
        <strain evidence="9">51987-8</strain>
    </source>
</reference>
<dbReference type="Proteomes" id="UP000076154">
    <property type="component" value="Unassembled WGS sequence"/>
</dbReference>
<dbReference type="AlphaFoldDB" id="A0A369K2C8"/>
<feature type="transmembrane region" description="Helical" evidence="7">
    <location>
        <begin position="443"/>
        <end position="466"/>
    </location>
</feature>
<name>A0A369K2C8_HYPMA</name>
<dbReference type="PROSITE" id="PS50850">
    <property type="entry name" value="MFS"/>
    <property type="match status" value="1"/>
</dbReference>
<evidence type="ECO:0000256" key="2">
    <source>
        <dbReference type="ARBA" id="ARBA00022448"/>
    </source>
</evidence>
<feature type="transmembrane region" description="Helical" evidence="7">
    <location>
        <begin position="136"/>
        <end position="158"/>
    </location>
</feature>
<evidence type="ECO:0000256" key="5">
    <source>
        <dbReference type="ARBA" id="ARBA00023136"/>
    </source>
</evidence>
<evidence type="ECO:0000313" key="9">
    <source>
        <dbReference type="EMBL" id="RDB26003.1"/>
    </source>
</evidence>